<dbReference type="InterPro" id="IPR000743">
    <property type="entry name" value="Glyco_hydro_28"/>
</dbReference>
<evidence type="ECO:0000256" key="6">
    <source>
        <dbReference type="ARBA" id="ARBA00022737"/>
    </source>
</evidence>
<dbReference type="Pfam" id="PF00295">
    <property type="entry name" value="Glyco_hydro_28"/>
    <property type="match status" value="1"/>
</dbReference>
<keyword evidence="7 13" id="KW-0378">Hydrolase</keyword>
<accession>A0A9N9MH07</accession>
<dbReference type="GO" id="GO:0004650">
    <property type="term" value="F:polygalacturonase activity"/>
    <property type="evidence" value="ECO:0007669"/>
    <property type="project" value="UniProtKB-EC"/>
</dbReference>
<dbReference type="Proteomes" id="UP001152799">
    <property type="component" value="Chromosome 14"/>
</dbReference>
<evidence type="ECO:0000256" key="1">
    <source>
        <dbReference type="ARBA" id="ARBA00004613"/>
    </source>
</evidence>
<comment type="subcellular location">
    <subcellularLocation>
        <location evidence="1">Secreted</location>
    </subcellularLocation>
</comment>
<comment type="catalytic activity">
    <reaction evidence="12">
        <text>(1,4-alpha-D-galacturonosyl)n+m + H2O = (1,4-alpha-D-galacturonosyl)n + (1,4-alpha-D-galacturonosyl)m.</text>
        <dbReference type="EC" id="3.2.1.15"/>
    </reaction>
</comment>
<comment type="similarity">
    <text evidence="2 13">Belongs to the glycosyl hydrolase 28 family.</text>
</comment>
<evidence type="ECO:0000256" key="11">
    <source>
        <dbReference type="ARBA" id="ARBA00023316"/>
    </source>
</evidence>
<dbReference type="InterPro" id="IPR011050">
    <property type="entry name" value="Pectin_lyase_fold/virulence"/>
</dbReference>
<dbReference type="GO" id="GO:0071555">
    <property type="term" value="P:cell wall organization"/>
    <property type="evidence" value="ECO:0007669"/>
    <property type="project" value="UniProtKB-KW"/>
</dbReference>
<dbReference type="GO" id="GO:0045490">
    <property type="term" value="P:pectin catabolic process"/>
    <property type="evidence" value="ECO:0007669"/>
    <property type="project" value="TreeGrafter"/>
</dbReference>
<keyword evidence="5 14" id="KW-0732">Signal</keyword>
<reference evidence="15" key="1">
    <citation type="submission" date="2022-01" db="EMBL/GenBank/DDBJ databases">
        <authorList>
            <person name="King R."/>
        </authorList>
    </citation>
    <scope>NUCLEOTIDE SEQUENCE</scope>
</reference>
<gene>
    <name evidence="15" type="ORF">CEUTPL_LOCUS4205</name>
</gene>
<dbReference type="InterPro" id="IPR006626">
    <property type="entry name" value="PbH1"/>
</dbReference>
<dbReference type="SMART" id="SM00710">
    <property type="entry name" value="PbH1"/>
    <property type="match status" value="4"/>
</dbReference>
<evidence type="ECO:0000256" key="14">
    <source>
        <dbReference type="SAM" id="SignalP"/>
    </source>
</evidence>
<name>A0A9N9MH07_9CUCU</name>
<dbReference type="EC" id="3.2.1.15" evidence="3"/>
<evidence type="ECO:0000256" key="7">
    <source>
        <dbReference type="ARBA" id="ARBA00022801"/>
    </source>
</evidence>
<keyword evidence="16" id="KW-1185">Reference proteome</keyword>
<keyword evidence="8" id="KW-1015">Disulfide bond</keyword>
<dbReference type="GO" id="GO:0005576">
    <property type="term" value="C:extracellular region"/>
    <property type="evidence" value="ECO:0007669"/>
    <property type="project" value="UniProtKB-SubCell"/>
</dbReference>
<sequence length="353" mass="38347">MSKLLLFVVLLGTTHSSPLEADPCTVSTYSAIAAAAKSCNTLTLKDIVIPAKTTLFIELKDGAKLIFDGHVTHKIAEWTGDLIRITGKNVQISGTANHLLDGLGPKHWKGANEQKILRPKFLRLQLKDSTVKNLKLKNCPCNCVMIQSSNTVISHINIDNYDGYPGVAGAKYAKNTDGFDVGRSTNLRVENSVVVNQDDCVAVNSGNNIIFDNLHCNGSHGLSFSLKDSDVYDVQFLNSKVTNSNNAIHIKTNNAGGSGRLRNILYKNIQFLGIDRYAVSIQQNYPRGDAKANIPITNLTLENVSGKMTGSKSMALQIICAHGGCKDWNFKNVKVNGAKQKNTCQEVPSGIKC</sequence>
<evidence type="ECO:0000256" key="9">
    <source>
        <dbReference type="ARBA" id="ARBA00023180"/>
    </source>
</evidence>
<evidence type="ECO:0000313" key="15">
    <source>
        <dbReference type="EMBL" id="CAG9763547.1"/>
    </source>
</evidence>
<dbReference type="InterPro" id="IPR012334">
    <property type="entry name" value="Pectin_lyas_fold"/>
</dbReference>
<proteinExistence type="inferred from homology"/>
<evidence type="ECO:0000313" key="16">
    <source>
        <dbReference type="Proteomes" id="UP001152799"/>
    </source>
</evidence>
<keyword evidence="9" id="KW-0325">Glycoprotein</keyword>
<evidence type="ECO:0000256" key="12">
    <source>
        <dbReference type="ARBA" id="ARBA00034074"/>
    </source>
</evidence>
<dbReference type="AlphaFoldDB" id="A0A9N9MH07"/>
<dbReference type="InterPro" id="IPR050434">
    <property type="entry name" value="Glycosyl_hydrlase_28"/>
</dbReference>
<evidence type="ECO:0000256" key="2">
    <source>
        <dbReference type="ARBA" id="ARBA00008834"/>
    </source>
</evidence>
<evidence type="ECO:0000256" key="5">
    <source>
        <dbReference type="ARBA" id="ARBA00022729"/>
    </source>
</evidence>
<evidence type="ECO:0000256" key="13">
    <source>
        <dbReference type="RuleBase" id="RU361169"/>
    </source>
</evidence>
<dbReference type="Gene3D" id="2.160.20.10">
    <property type="entry name" value="Single-stranded right-handed beta-helix, Pectin lyase-like"/>
    <property type="match status" value="1"/>
</dbReference>
<protein>
    <recommendedName>
        <fullName evidence="3">endo-polygalacturonase</fullName>
        <ecNumber evidence="3">3.2.1.15</ecNumber>
    </recommendedName>
</protein>
<organism evidence="15 16">
    <name type="scientific">Ceutorhynchus assimilis</name>
    <name type="common">cabbage seed weevil</name>
    <dbReference type="NCBI Taxonomy" id="467358"/>
    <lineage>
        <taxon>Eukaryota</taxon>
        <taxon>Metazoa</taxon>
        <taxon>Ecdysozoa</taxon>
        <taxon>Arthropoda</taxon>
        <taxon>Hexapoda</taxon>
        <taxon>Insecta</taxon>
        <taxon>Pterygota</taxon>
        <taxon>Neoptera</taxon>
        <taxon>Endopterygota</taxon>
        <taxon>Coleoptera</taxon>
        <taxon>Polyphaga</taxon>
        <taxon>Cucujiformia</taxon>
        <taxon>Curculionidae</taxon>
        <taxon>Ceutorhynchinae</taxon>
        <taxon>Ceutorhynchus</taxon>
    </lineage>
</organism>
<dbReference type="SUPFAM" id="SSF51126">
    <property type="entry name" value="Pectin lyase-like"/>
    <property type="match status" value="1"/>
</dbReference>
<feature type="chain" id="PRO_5040347437" description="endo-polygalacturonase" evidence="14">
    <location>
        <begin position="17"/>
        <end position="353"/>
    </location>
</feature>
<dbReference type="OrthoDB" id="6709892at2759"/>
<keyword evidence="6" id="KW-0677">Repeat</keyword>
<evidence type="ECO:0000256" key="8">
    <source>
        <dbReference type="ARBA" id="ARBA00023157"/>
    </source>
</evidence>
<evidence type="ECO:0000256" key="10">
    <source>
        <dbReference type="ARBA" id="ARBA00023295"/>
    </source>
</evidence>
<dbReference type="PANTHER" id="PTHR31884:SF9">
    <property type="entry name" value="ENDOPOLYGALACTURONASE D-RELATED"/>
    <property type="match status" value="1"/>
</dbReference>
<keyword evidence="10 13" id="KW-0326">Glycosidase</keyword>
<evidence type="ECO:0000256" key="4">
    <source>
        <dbReference type="ARBA" id="ARBA00022525"/>
    </source>
</evidence>
<keyword evidence="11" id="KW-0961">Cell wall biogenesis/degradation</keyword>
<keyword evidence="4" id="KW-0964">Secreted</keyword>
<evidence type="ECO:0000256" key="3">
    <source>
        <dbReference type="ARBA" id="ARBA00012736"/>
    </source>
</evidence>
<feature type="signal peptide" evidence="14">
    <location>
        <begin position="1"/>
        <end position="16"/>
    </location>
</feature>
<dbReference type="EMBL" id="OU892290">
    <property type="protein sequence ID" value="CAG9763547.1"/>
    <property type="molecule type" value="Genomic_DNA"/>
</dbReference>
<dbReference type="PANTHER" id="PTHR31884">
    <property type="entry name" value="POLYGALACTURONASE"/>
    <property type="match status" value="1"/>
</dbReference>